<evidence type="ECO:0000313" key="9">
    <source>
        <dbReference type="EMBL" id="ESN93450.1"/>
    </source>
</evidence>
<dbReference type="CTD" id="20196589"/>
<reference evidence="10" key="3">
    <citation type="submission" date="2015-06" db="UniProtKB">
        <authorList>
            <consortium name="EnsemblMetazoa"/>
        </authorList>
    </citation>
    <scope>IDENTIFICATION</scope>
</reference>
<evidence type="ECO:0000256" key="6">
    <source>
        <dbReference type="PROSITE-ProRule" id="PRU00108"/>
    </source>
</evidence>
<dbReference type="PANTHER" id="PTHR45804">
    <property type="entry name" value="SEGMENTATION PROTEIN FUSHI TARAZU-LIKE PROTEIN"/>
    <property type="match status" value="1"/>
</dbReference>
<evidence type="ECO:0000256" key="1">
    <source>
        <dbReference type="ARBA" id="ARBA00004123"/>
    </source>
</evidence>
<dbReference type="AlphaFoldDB" id="T1EJ39"/>
<organism evidence="10 11">
    <name type="scientific">Helobdella robusta</name>
    <name type="common">Californian leech</name>
    <dbReference type="NCBI Taxonomy" id="6412"/>
    <lineage>
        <taxon>Eukaryota</taxon>
        <taxon>Metazoa</taxon>
        <taxon>Spiralia</taxon>
        <taxon>Lophotrochozoa</taxon>
        <taxon>Annelida</taxon>
        <taxon>Clitellata</taxon>
        <taxon>Hirudinea</taxon>
        <taxon>Rhynchobdellida</taxon>
        <taxon>Glossiphoniidae</taxon>
        <taxon>Helobdella</taxon>
    </lineage>
</organism>
<dbReference type="Proteomes" id="UP000015101">
    <property type="component" value="Unassembled WGS sequence"/>
</dbReference>
<name>T1EJ39_HELRO</name>
<dbReference type="SMART" id="SM00389">
    <property type="entry name" value="HOX"/>
    <property type="match status" value="1"/>
</dbReference>
<reference evidence="9 11" key="2">
    <citation type="journal article" date="2013" name="Nature">
        <title>Insights into bilaterian evolution from three spiralian genomes.</title>
        <authorList>
            <person name="Simakov O."/>
            <person name="Marletaz F."/>
            <person name="Cho S.J."/>
            <person name="Edsinger-Gonzales E."/>
            <person name="Havlak P."/>
            <person name="Hellsten U."/>
            <person name="Kuo D.H."/>
            <person name="Larsson T."/>
            <person name="Lv J."/>
            <person name="Arendt D."/>
            <person name="Savage R."/>
            <person name="Osoegawa K."/>
            <person name="de Jong P."/>
            <person name="Grimwood J."/>
            <person name="Chapman J.A."/>
            <person name="Shapiro H."/>
            <person name="Aerts A."/>
            <person name="Otillar R.P."/>
            <person name="Terry A.Y."/>
            <person name="Boore J.L."/>
            <person name="Grigoriev I.V."/>
            <person name="Lindberg D.R."/>
            <person name="Seaver E.C."/>
            <person name="Weisblat D.A."/>
            <person name="Putnam N.H."/>
            <person name="Rokhsar D.S."/>
        </authorList>
    </citation>
    <scope>NUCLEOTIDE SEQUENCE</scope>
</reference>
<sequence length="61" mass="7560">KDHHRTAYNPRQREILENEFWKNKFLNAIRREKIAAETDLDAKQVCYWFQNRRVKEKKLQG</sequence>
<keyword evidence="5" id="KW-0804">Transcription</keyword>
<evidence type="ECO:0000256" key="5">
    <source>
        <dbReference type="ARBA" id="ARBA00023163"/>
    </source>
</evidence>
<dbReference type="InterPro" id="IPR009057">
    <property type="entry name" value="Homeodomain-like_sf"/>
</dbReference>
<dbReference type="EMBL" id="AMQM01007425">
    <property type="status" value="NOT_ANNOTATED_CDS"/>
    <property type="molecule type" value="Genomic_DNA"/>
</dbReference>
<keyword evidence="11" id="KW-1185">Reference proteome</keyword>
<dbReference type="OrthoDB" id="6159439at2759"/>
<dbReference type="EnsemblMetazoa" id="HelroT141667">
    <property type="protein sequence ID" value="HelroP141667"/>
    <property type="gene ID" value="HelroG141667"/>
</dbReference>
<evidence type="ECO:0000256" key="7">
    <source>
        <dbReference type="RuleBase" id="RU000682"/>
    </source>
</evidence>
<keyword evidence="6 7" id="KW-0238">DNA-binding</keyword>
<dbReference type="PANTHER" id="PTHR45804:SF10">
    <property type="entry name" value="HOMEOBOX PROTEIN HOX-C11A-LIKE"/>
    <property type="match status" value="1"/>
</dbReference>
<proteinExistence type="inferred from homology"/>
<dbReference type="CDD" id="cd00086">
    <property type="entry name" value="homeodomain"/>
    <property type="match status" value="1"/>
</dbReference>
<comment type="similarity">
    <text evidence="2">Belongs to the Abd-B homeobox family.</text>
</comment>
<keyword evidence="6 7" id="KW-0371">Homeobox</keyword>
<accession>T1EJ39</accession>
<dbReference type="KEGG" id="hro:HELRODRAFT_141667"/>
<gene>
    <name evidence="10" type="primary">20196589</name>
    <name evidence="9" type="ORF">HELRODRAFT_141667</name>
</gene>
<dbReference type="GO" id="GO:0005634">
    <property type="term" value="C:nucleus"/>
    <property type="evidence" value="ECO:0007669"/>
    <property type="project" value="UniProtKB-SubCell"/>
</dbReference>
<dbReference type="RefSeq" id="XP_009028512.1">
    <property type="nucleotide sequence ID" value="XM_009030264.1"/>
</dbReference>
<feature type="domain" description="Homeobox" evidence="8">
    <location>
        <begin position="1"/>
        <end position="59"/>
    </location>
</feature>
<evidence type="ECO:0000259" key="8">
    <source>
        <dbReference type="PROSITE" id="PS50071"/>
    </source>
</evidence>
<dbReference type="HOGENOM" id="CLU_049543_10_2_1"/>
<dbReference type="PROSITE" id="PS50071">
    <property type="entry name" value="HOMEOBOX_2"/>
    <property type="match status" value="1"/>
</dbReference>
<dbReference type="EMBL" id="KB097612">
    <property type="protein sequence ID" value="ESN93450.1"/>
    <property type="molecule type" value="Genomic_DNA"/>
</dbReference>
<comment type="subcellular location">
    <subcellularLocation>
        <location evidence="1 6 7">Nucleus</location>
    </subcellularLocation>
</comment>
<evidence type="ECO:0000256" key="4">
    <source>
        <dbReference type="ARBA" id="ARBA00023015"/>
    </source>
</evidence>
<evidence type="ECO:0000313" key="10">
    <source>
        <dbReference type="EnsemblMetazoa" id="HelroP141667"/>
    </source>
</evidence>
<feature type="DNA-binding region" description="Homeobox" evidence="6">
    <location>
        <begin position="3"/>
        <end position="60"/>
    </location>
</feature>
<dbReference type="GO" id="GO:0003677">
    <property type="term" value="F:DNA binding"/>
    <property type="evidence" value="ECO:0007669"/>
    <property type="project" value="UniProtKB-UniRule"/>
</dbReference>
<evidence type="ECO:0000256" key="2">
    <source>
        <dbReference type="ARBA" id="ARBA00006317"/>
    </source>
</evidence>
<keyword evidence="6 7" id="KW-0539">Nucleus</keyword>
<keyword evidence="3" id="KW-0217">Developmental protein</keyword>
<dbReference type="InParanoid" id="T1EJ39"/>
<evidence type="ECO:0000313" key="11">
    <source>
        <dbReference type="Proteomes" id="UP000015101"/>
    </source>
</evidence>
<evidence type="ECO:0000256" key="3">
    <source>
        <dbReference type="ARBA" id="ARBA00022473"/>
    </source>
</evidence>
<reference evidence="11" key="1">
    <citation type="submission" date="2012-12" db="EMBL/GenBank/DDBJ databases">
        <authorList>
            <person name="Hellsten U."/>
            <person name="Grimwood J."/>
            <person name="Chapman J.A."/>
            <person name="Shapiro H."/>
            <person name="Aerts A."/>
            <person name="Otillar R.P."/>
            <person name="Terry A.Y."/>
            <person name="Boore J.L."/>
            <person name="Simakov O."/>
            <person name="Marletaz F."/>
            <person name="Cho S.-J."/>
            <person name="Edsinger-Gonzales E."/>
            <person name="Havlak P."/>
            <person name="Kuo D.-H."/>
            <person name="Larsson T."/>
            <person name="Lv J."/>
            <person name="Arendt D."/>
            <person name="Savage R."/>
            <person name="Osoegawa K."/>
            <person name="de Jong P."/>
            <person name="Lindberg D.R."/>
            <person name="Seaver E.C."/>
            <person name="Weisblat D.A."/>
            <person name="Putnam N.H."/>
            <person name="Grigoriev I.V."/>
            <person name="Rokhsar D.S."/>
        </authorList>
    </citation>
    <scope>NUCLEOTIDE SEQUENCE</scope>
</reference>
<protein>
    <recommendedName>
        <fullName evidence="8">Homeobox domain-containing protein</fullName>
    </recommendedName>
</protein>
<dbReference type="Pfam" id="PF00046">
    <property type="entry name" value="Homeodomain"/>
    <property type="match status" value="1"/>
</dbReference>
<dbReference type="eggNOG" id="KOG0487">
    <property type="taxonomic scope" value="Eukaryota"/>
</dbReference>
<dbReference type="Gene3D" id="1.10.10.60">
    <property type="entry name" value="Homeodomain-like"/>
    <property type="match status" value="1"/>
</dbReference>
<dbReference type="InterPro" id="IPR051003">
    <property type="entry name" value="AP_axis_regulatory_Homeobox"/>
</dbReference>
<keyword evidence="4" id="KW-0805">Transcription regulation</keyword>
<dbReference type="GeneID" id="20196589"/>
<dbReference type="InterPro" id="IPR001356">
    <property type="entry name" value="HD"/>
</dbReference>
<dbReference type="SUPFAM" id="SSF46689">
    <property type="entry name" value="Homeodomain-like"/>
    <property type="match status" value="1"/>
</dbReference>